<evidence type="ECO:0000256" key="10">
    <source>
        <dbReference type="PROSITE-ProRule" id="PRU00473"/>
    </source>
</evidence>
<dbReference type="InterPro" id="IPR006665">
    <property type="entry name" value="OmpA-like"/>
</dbReference>
<evidence type="ECO:0000313" key="14">
    <source>
        <dbReference type="EMBL" id="UZW73750.1"/>
    </source>
</evidence>
<feature type="region of interest" description="Disordered" evidence="11">
    <location>
        <begin position="228"/>
        <end position="253"/>
    </location>
</feature>
<keyword evidence="5 12" id="KW-0732">Signal</keyword>
<protein>
    <submittedName>
        <fullName evidence="14">OmpA family protein</fullName>
    </submittedName>
</protein>
<dbReference type="InterPro" id="IPR006664">
    <property type="entry name" value="OMP_bac"/>
</dbReference>
<dbReference type="RefSeq" id="WP_251809891.1">
    <property type="nucleotide sequence ID" value="NZ_CP101527.1"/>
</dbReference>
<dbReference type="SUPFAM" id="SSF56925">
    <property type="entry name" value="OMPA-like"/>
    <property type="match status" value="1"/>
</dbReference>
<feature type="chain" id="PRO_5038343906" evidence="12">
    <location>
        <begin position="21"/>
        <end position="405"/>
    </location>
</feature>
<evidence type="ECO:0000256" key="6">
    <source>
        <dbReference type="ARBA" id="ARBA00023065"/>
    </source>
</evidence>
<evidence type="ECO:0000256" key="1">
    <source>
        <dbReference type="ARBA" id="ARBA00004571"/>
    </source>
</evidence>
<dbReference type="SUPFAM" id="SSF103088">
    <property type="entry name" value="OmpA-like"/>
    <property type="match status" value="1"/>
</dbReference>
<name>A0A9E8HGF0_9ALTE</name>
<feature type="compositionally biased region" description="Acidic residues" evidence="11">
    <location>
        <begin position="181"/>
        <end position="194"/>
    </location>
</feature>
<dbReference type="KEGG" id="asem:NNL22_11950"/>
<evidence type="ECO:0000256" key="8">
    <source>
        <dbReference type="ARBA" id="ARBA00023136"/>
    </source>
</evidence>
<evidence type="ECO:0000256" key="2">
    <source>
        <dbReference type="ARBA" id="ARBA00022448"/>
    </source>
</evidence>
<dbReference type="EMBL" id="CP101527">
    <property type="protein sequence ID" value="UZW73750.1"/>
    <property type="molecule type" value="Genomic_DNA"/>
</dbReference>
<dbReference type="Pfam" id="PF13505">
    <property type="entry name" value="OMP_b-brl"/>
    <property type="match status" value="1"/>
</dbReference>
<comment type="subcellular location">
    <subcellularLocation>
        <location evidence="1">Cell outer membrane</location>
        <topology evidence="1">Multi-pass membrane protein</topology>
    </subcellularLocation>
</comment>
<evidence type="ECO:0000256" key="12">
    <source>
        <dbReference type="SAM" id="SignalP"/>
    </source>
</evidence>
<dbReference type="GO" id="GO:0015288">
    <property type="term" value="F:porin activity"/>
    <property type="evidence" value="ECO:0007669"/>
    <property type="project" value="UniProtKB-KW"/>
</dbReference>
<feature type="region of interest" description="Disordered" evidence="11">
    <location>
        <begin position="179"/>
        <end position="208"/>
    </location>
</feature>
<dbReference type="InterPro" id="IPR036737">
    <property type="entry name" value="OmpA-like_sf"/>
</dbReference>
<evidence type="ECO:0000259" key="13">
    <source>
        <dbReference type="PROSITE" id="PS51123"/>
    </source>
</evidence>
<feature type="region of interest" description="Disordered" evidence="11">
    <location>
        <begin position="381"/>
        <end position="405"/>
    </location>
</feature>
<keyword evidence="2" id="KW-0813">Transport</keyword>
<dbReference type="PRINTS" id="PR01021">
    <property type="entry name" value="OMPADOMAIN"/>
</dbReference>
<feature type="compositionally biased region" description="Basic and acidic residues" evidence="11">
    <location>
        <begin position="389"/>
        <end position="405"/>
    </location>
</feature>
<keyword evidence="3" id="KW-1134">Transmembrane beta strand</keyword>
<dbReference type="GO" id="GO:0009279">
    <property type="term" value="C:cell outer membrane"/>
    <property type="evidence" value="ECO:0007669"/>
    <property type="project" value="UniProtKB-SubCell"/>
</dbReference>
<evidence type="ECO:0000313" key="15">
    <source>
        <dbReference type="Proteomes" id="UP001164472"/>
    </source>
</evidence>
<evidence type="ECO:0000256" key="5">
    <source>
        <dbReference type="ARBA" id="ARBA00022729"/>
    </source>
</evidence>
<feature type="signal peptide" evidence="12">
    <location>
        <begin position="1"/>
        <end position="20"/>
    </location>
</feature>
<keyword evidence="4" id="KW-0812">Transmembrane</keyword>
<accession>A0A9E8HGF0</accession>
<dbReference type="AlphaFoldDB" id="A0A9E8HGF0"/>
<evidence type="ECO:0000256" key="7">
    <source>
        <dbReference type="ARBA" id="ARBA00023114"/>
    </source>
</evidence>
<dbReference type="InterPro" id="IPR027385">
    <property type="entry name" value="Beta-barrel_OMP"/>
</dbReference>
<dbReference type="InterPro" id="IPR050330">
    <property type="entry name" value="Bact_OuterMem_StrucFunc"/>
</dbReference>
<dbReference type="Gene3D" id="2.40.160.20">
    <property type="match status" value="1"/>
</dbReference>
<dbReference type="InterPro" id="IPR003367">
    <property type="entry name" value="Thrombospondin_3-like_rpt"/>
</dbReference>
<reference evidence="14" key="1">
    <citation type="submission" date="2022-07" db="EMBL/GenBank/DDBJ databases">
        <title>Alkalimarinus sp. nov., isolated from gut of a Alitta virens.</title>
        <authorList>
            <person name="Yang A.I."/>
            <person name="Shin N.-R."/>
        </authorList>
    </citation>
    <scope>NUCLEOTIDE SEQUENCE</scope>
    <source>
        <strain evidence="14">FA028</strain>
    </source>
</reference>
<keyword evidence="9" id="KW-0998">Cell outer membrane</keyword>
<organism evidence="14 15">
    <name type="scientific">Alkalimarinus sediminis</name>
    <dbReference type="NCBI Taxonomy" id="1632866"/>
    <lineage>
        <taxon>Bacteria</taxon>
        <taxon>Pseudomonadati</taxon>
        <taxon>Pseudomonadota</taxon>
        <taxon>Gammaproteobacteria</taxon>
        <taxon>Alteromonadales</taxon>
        <taxon>Alteromonadaceae</taxon>
        <taxon>Alkalimarinus</taxon>
    </lineage>
</organism>
<proteinExistence type="predicted"/>
<dbReference type="GO" id="GO:0007155">
    <property type="term" value="P:cell adhesion"/>
    <property type="evidence" value="ECO:0007669"/>
    <property type="project" value="InterPro"/>
</dbReference>
<dbReference type="Pfam" id="PF02412">
    <property type="entry name" value="TSP_3"/>
    <property type="match status" value="3"/>
</dbReference>
<dbReference type="CDD" id="cd07185">
    <property type="entry name" value="OmpA_C-like"/>
    <property type="match status" value="1"/>
</dbReference>
<dbReference type="Pfam" id="PF00691">
    <property type="entry name" value="OmpA"/>
    <property type="match status" value="1"/>
</dbReference>
<dbReference type="InterPro" id="IPR011250">
    <property type="entry name" value="OMP/PagP_B-barrel"/>
</dbReference>
<dbReference type="InterPro" id="IPR028974">
    <property type="entry name" value="TSP_type-3_rpt"/>
</dbReference>
<dbReference type="Gene3D" id="4.10.1080.10">
    <property type="entry name" value="TSP type-3 repeat"/>
    <property type="match status" value="1"/>
</dbReference>
<sequence length="405" mass="43052">MKKLLSGIALLAATAPSVNAEELDSGFYIFPSIGYFLLDDDRNADNTATASFAVGYQFNNRFSTEAAYGIFDTESNVTGKDIDGSYYHVDAVYHLNDDDTLQPYVLAGIGNMDLGIPNSENDAETSYNAGAGFKRHLTENLSLRAEARMFYGNDSNNKDALLNFGLVYLFGGSSSSYAEESSADDSNYDSDGDGIMDSQDQCPNTATGAEVDGSGCVIVAAVVAPKDSDNDGVADSADQCPNTPAGRTVDANGCELDADGDSVVDGADKCPETPEGAKVDETGCSLAIAETITQTLHVKFPNNSSIVPSSAKPEIKELSVFMTSYPATKVTIEGHTDSSGEAKYNQYLSEKRAKAIAKILVEDYGIESSRVDAIGYGEEKPIADNTSAEGRKQNRRVEAVIEATK</sequence>
<keyword evidence="6" id="KW-0406">Ion transport</keyword>
<dbReference type="GO" id="GO:0046930">
    <property type="term" value="C:pore complex"/>
    <property type="evidence" value="ECO:0007669"/>
    <property type="project" value="UniProtKB-KW"/>
</dbReference>
<dbReference type="PROSITE" id="PS51123">
    <property type="entry name" value="OMPA_2"/>
    <property type="match status" value="1"/>
</dbReference>
<evidence type="ECO:0000256" key="4">
    <source>
        <dbReference type="ARBA" id="ARBA00022692"/>
    </source>
</evidence>
<dbReference type="Proteomes" id="UP001164472">
    <property type="component" value="Chromosome"/>
</dbReference>
<keyword evidence="7" id="KW-0626">Porin</keyword>
<keyword evidence="15" id="KW-1185">Reference proteome</keyword>
<gene>
    <name evidence="14" type="ORF">NNL22_11950</name>
</gene>
<keyword evidence="8 10" id="KW-0472">Membrane</keyword>
<dbReference type="SUPFAM" id="SSF103647">
    <property type="entry name" value="TSP type-3 repeat"/>
    <property type="match status" value="1"/>
</dbReference>
<feature type="domain" description="OmpA-like" evidence="13">
    <location>
        <begin position="287"/>
        <end position="405"/>
    </location>
</feature>
<dbReference type="PANTHER" id="PTHR30329">
    <property type="entry name" value="STATOR ELEMENT OF FLAGELLAR MOTOR COMPLEX"/>
    <property type="match status" value="1"/>
</dbReference>
<dbReference type="GO" id="GO:0005509">
    <property type="term" value="F:calcium ion binding"/>
    <property type="evidence" value="ECO:0007669"/>
    <property type="project" value="InterPro"/>
</dbReference>
<dbReference type="GO" id="GO:0006811">
    <property type="term" value="P:monoatomic ion transport"/>
    <property type="evidence" value="ECO:0007669"/>
    <property type="project" value="UniProtKB-KW"/>
</dbReference>
<evidence type="ECO:0000256" key="11">
    <source>
        <dbReference type="SAM" id="MobiDB-lite"/>
    </source>
</evidence>
<dbReference type="Gene3D" id="3.30.1330.60">
    <property type="entry name" value="OmpA-like domain"/>
    <property type="match status" value="1"/>
</dbReference>
<feature type="compositionally biased region" description="Polar residues" evidence="11">
    <location>
        <begin position="198"/>
        <end position="207"/>
    </location>
</feature>
<dbReference type="PANTHER" id="PTHR30329:SF21">
    <property type="entry name" value="LIPOPROTEIN YIAD-RELATED"/>
    <property type="match status" value="1"/>
</dbReference>
<evidence type="ECO:0000256" key="9">
    <source>
        <dbReference type="ARBA" id="ARBA00023237"/>
    </source>
</evidence>
<evidence type="ECO:0000256" key="3">
    <source>
        <dbReference type="ARBA" id="ARBA00022452"/>
    </source>
</evidence>